<gene>
    <name evidence="1" type="ORF">C6P40_002256</name>
</gene>
<sequence length="997" mass="116660">MSNSGERLQYLSHKYIRFFDGNNNFNVPDRLKYKKLENEEFYNEYMLKSRSTVIEDNELRELLSLIRPKEAQLVSNLLDQNYRALPKACKFSNRLFLNEKINLYYHGESSNETISSDFGVTFLNHKFVSFIPSPGFDYQYYESYIRSSYYLDNKIPRCYINGNSNKSDTLTDNPMYYNTPNWQCSIEDLWDFFKLAKCGKPPDVFKHCSTIAKDIENGIPHCFSFGQFILLFPMLRNMKFSKPEDKFHLLNPSKLFDHVYVAKLSCCFNCPLTYNITIDFKHRLVLILVTGKHLNGCLDYQRKKGFLVIKDLFNLSSDPVLCKDIASFGFDMSILKYYGFDDIDLYYKPSLDKCHLLELGSSIKSDLNQLVKLIDTGMEYYNRFQSPVPLYINEEIITHSFTVNGCKSFIMGSKIGLTKLAEQICFNVDFIDEFAMKDLKLITIPFNDIKSNNSTIGCITLLQGKITSLFLKEFIISLKELINKISESAFVNLKYIVTKDSSIFYDAFKEGFSGIKVIKDITPSVEKAFPKLDKIEKKIMAEAAVELNPMKFYEIINSLILYRQLCYKEMMFIIRNKNLELSIFSNIPKRKFESELLENRRKFQQADELRKNIMNIQIARDFHYFWASSTRCIFPEYEVEKCLYQADSINDQIMNREKIVNTKCELGVVKQLVLHKLYGRTHEDAMQEFSIYSGCRNNKYAKDIGLNLKSIYKDYGNFDIIKKNGFSTFTNKINDSIEFEINLHVTEKEKKSLDVIEVFYIMQTYILNKVKEQKTISTMEPNLYKYPFIKCMNNHQKTEFYKVMNLFKFKNTEYSCQNMESFNLCVDFESCGCARRCLTCIPCEHMLYKIHLECTSNIKRNTNLIIDSKEYNAAIQKLFDKELFQHSAFYETFIERTDEFDKVDDITLRNTFAQICLGEHGLNASLYQVPIYFDFGEGFKQQLTHVLNKYINDKDASKEVLTLPIAEKSVHILSYLTEAFESVKEDKEGYIFGRVKG</sequence>
<accession>A0A9P6WIE8</accession>
<name>A0A9P6WIE8_9ASCO</name>
<evidence type="ECO:0000313" key="1">
    <source>
        <dbReference type="EMBL" id="KAG0687506.1"/>
    </source>
</evidence>
<evidence type="ECO:0000313" key="2">
    <source>
        <dbReference type="Proteomes" id="UP000697127"/>
    </source>
</evidence>
<dbReference type="EMBL" id="PUHW01000251">
    <property type="protein sequence ID" value="KAG0687506.1"/>
    <property type="molecule type" value="Genomic_DNA"/>
</dbReference>
<comment type="caution">
    <text evidence="1">The sequence shown here is derived from an EMBL/GenBank/DDBJ whole genome shotgun (WGS) entry which is preliminary data.</text>
</comment>
<reference evidence="1" key="1">
    <citation type="submission" date="2020-11" db="EMBL/GenBank/DDBJ databases">
        <title>Kefir isolates.</title>
        <authorList>
            <person name="Marcisauskas S."/>
            <person name="Kim Y."/>
            <person name="Blasche S."/>
        </authorList>
    </citation>
    <scope>NUCLEOTIDE SEQUENCE</scope>
    <source>
        <strain evidence="1">Olga-1</strain>
    </source>
</reference>
<proteinExistence type="predicted"/>
<dbReference type="AlphaFoldDB" id="A0A9P6WIE8"/>
<keyword evidence="2" id="KW-1185">Reference proteome</keyword>
<dbReference type="Proteomes" id="UP000697127">
    <property type="component" value="Unassembled WGS sequence"/>
</dbReference>
<organism evidence="1 2">
    <name type="scientific">Pichia californica</name>
    <dbReference type="NCBI Taxonomy" id="460514"/>
    <lineage>
        <taxon>Eukaryota</taxon>
        <taxon>Fungi</taxon>
        <taxon>Dikarya</taxon>
        <taxon>Ascomycota</taxon>
        <taxon>Saccharomycotina</taxon>
        <taxon>Pichiomycetes</taxon>
        <taxon>Pichiales</taxon>
        <taxon>Pichiaceae</taxon>
        <taxon>Pichia</taxon>
    </lineage>
</organism>
<protein>
    <submittedName>
        <fullName evidence="1">Uncharacterized protein</fullName>
    </submittedName>
</protein>